<dbReference type="Proteomes" id="UP000253426">
    <property type="component" value="Unassembled WGS sequence"/>
</dbReference>
<dbReference type="AlphaFoldDB" id="A0A366H4D3"/>
<keyword evidence="2" id="KW-1185">Reference proteome</keyword>
<reference evidence="1 2" key="1">
    <citation type="submission" date="2018-06" db="EMBL/GenBank/DDBJ databases">
        <title>Genomic Encyclopedia of Type Strains, Phase IV (KMG-IV): sequencing the most valuable type-strain genomes for metagenomic binning, comparative biology and taxonomic classification.</title>
        <authorList>
            <person name="Goeker M."/>
        </authorList>
    </citation>
    <scope>NUCLEOTIDE SEQUENCE [LARGE SCALE GENOMIC DNA]</scope>
    <source>
        <strain evidence="1 2">DSM 25532</strain>
    </source>
</reference>
<evidence type="ECO:0000313" key="1">
    <source>
        <dbReference type="EMBL" id="RBP36875.1"/>
    </source>
</evidence>
<evidence type="ECO:0000313" key="2">
    <source>
        <dbReference type="Proteomes" id="UP000253426"/>
    </source>
</evidence>
<gene>
    <name evidence="1" type="ORF">DES53_11516</name>
</gene>
<accession>A0A366H4D3</accession>
<organism evidence="1 2">
    <name type="scientific">Roseimicrobium gellanilyticum</name>
    <dbReference type="NCBI Taxonomy" id="748857"/>
    <lineage>
        <taxon>Bacteria</taxon>
        <taxon>Pseudomonadati</taxon>
        <taxon>Verrucomicrobiota</taxon>
        <taxon>Verrucomicrobiia</taxon>
        <taxon>Verrucomicrobiales</taxon>
        <taxon>Verrucomicrobiaceae</taxon>
        <taxon>Roseimicrobium</taxon>
    </lineage>
</organism>
<name>A0A366H4D3_9BACT</name>
<dbReference type="EMBL" id="QNRR01000015">
    <property type="protein sequence ID" value="RBP36875.1"/>
    <property type="molecule type" value="Genomic_DNA"/>
</dbReference>
<comment type="caution">
    <text evidence="1">The sequence shown here is derived from an EMBL/GenBank/DDBJ whole genome shotgun (WGS) entry which is preliminary data.</text>
</comment>
<dbReference type="RefSeq" id="WP_113961661.1">
    <property type="nucleotide sequence ID" value="NZ_QNRR01000015.1"/>
</dbReference>
<sequence>MDTPAKKAVDLPHDAWRVQFLKQLLSVHRHTPQPHGEAWQMQEAAYLQQLALAEARLIRTPARDVPR</sequence>
<proteinExistence type="predicted"/>
<protein>
    <submittedName>
        <fullName evidence="1">Uncharacterized protein</fullName>
    </submittedName>
</protein>